<protein>
    <recommendedName>
        <fullName evidence="19">Serine/threonine-protein kinase N3</fullName>
        <ecNumber evidence="5">2.7.11.13</ecNumber>
    </recommendedName>
    <alternativeName>
        <fullName evidence="20">Protein kinase PKN-beta</fullName>
    </alternativeName>
    <alternativeName>
        <fullName evidence="21">Protein-kinase C-related kinase 3</fullName>
    </alternativeName>
</protein>
<dbReference type="InterPro" id="IPR036274">
    <property type="entry name" value="HR1_rpt_sf"/>
</dbReference>
<feature type="domain" description="REM-1" evidence="28">
    <location>
        <begin position="280"/>
        <end position="354"/>
    </location>
</feature>
<evidence type="ECO:0000256" key="4">
    <source>
        <dbReference type="ARBA" id="ARBA00009947"/>
    </source>
</evidence>
<proteinExistence type="inferred from homology"/>
<dbReference type="Gene3D" id="1.20.5.1500">
    <property type="match status" value="1"/>
</dbReference>
<evidence type="ECO:0000256" key="1">
    <source>
        <dbReference type="ARBA" id="ARBA00004123"/>
    </source>
</evidence>
<dbReference type="PROSITE" id="PS51285">
    <property type="entry name" value="AGC_KINASE_CTER"/>
    <property type="match status" value="1"/>
</dbReference>
<dbReference type="GO" id="GO:0004697">
    <property type="term" value="F:diacylglycerol-dependent serine/threonine kinase activity"/>
    <property type="evidence" value="ECO:0007669"/>
    <property type="project" value="UniProtKB-EC"/>
</dbReference>
<dbReference type="FunFam" id="1.10.287.160:FF:000001">
    <property type="entry name" value="Putative serine/threonine-protein kinase N2"/>
    <property type="match status" value="1"/>
</dbReference>
<feature type="region of interest" description="Disordered" evidence="25">
    <location>
        <begin position="157"/>
        <end position="206"/>
    </location>
</feature>
<evidence type="ECO:0000256" key="9">
    <source>
        <dbReference type="ARBA" id="ARBA00022679"/>
    </source>
</evidence>
<evidence type="ECO:0000256" key="10">
    <source>
        <dbReference type="ARBA" id="ARBA00022737"/>
    </source>
</evidence>
<dbReference type="PROSITE" id="PS00107">
    <property type="entry name" value="PROTEIN_KINASE_ATP"/>
    <property type="match status" value="1"/>
</dbReference>
<feature type="domain" description="REM-1" evidence="28">
    <location>
        <begin position="364"/>
        <end position="434"/>
    </location>
</feature>
<keyword evidence="13 23" id="KW-0067">ATP-binding</keyword>
<keyword evidence="14 22" id="KW-0175">Coiled coil</keyword>
<dbReference type="GO" id="GO:0031267">
    <property type="term" value="F:small GTPase binding"/>
    <property type="evidence" value="ECO:0007669"/>
    <property type="project" value="InterPro"/>
</dbReference>
<keyword evidence="11 23" id="KW-0547">Nucleotide-binding</keyword>
<dbReference type="SMART" id="SM00133">
    <property type="entry name" value="S_TK_X"/>
    <property type="match status" value="1"/>
</dbReference>
<sequence length="1196" mass="133930">MAHKRQSSLPTQAKKPKVPPAPKPEKKPAPPDVPKGEKEQQEAIEHIDEVQNEIDRLNEQASEEILKVEQKYNKLRQPFFQKRSELIAKIPNFWVTTFVNHPQVSALLGEEDEEALHYLTRVEVTEFEDIKSGYRIDFYFDENPYFENKVLSKEFHLNESGDPSSKSTEIKWKSGKDLTKRSSQTQNKASRKRQHEEPESFFTWFTDHSDAGADELGEVIKDDIWPNPLQYYLVPDMDDEEGEGEEDDDDDEEEEGLEDIDEEGDEDEGEEDEDDDEGEEGEPGPGQQPPEDEKEVIRRAIQKELKIKEGVENLRRAATDRRHLGHVQQLLRTSNRRLEQLHGELQELHARILLPAPAAEPVAPGPRPPAEQPRARHLEALQRQLQVELKVKQGAENMTHTYARGTPKGRKLLAAAQQMLRDSQLKVALLRMKISSLEASGSPEPGPELLAEELRHRLRIEAAVAEGAKNVVKLLGSRRLQDRKALAEAQAQLQESSQKLDLLRLALEQLLEGLPPAHPLRGRVARELRTAVSGNPQPSGVLVKPIAMTGTLQVHLLGCEQLLTAVPGRSPVTALARSPSQGWLRGRARQQRGTGELASEVLAVLKVDNRIVGQTGWGPVAQQSWDQTFVIPLERARELEVGVHWRDWRQLCGVAFLRLEDFLDNACHQLTLSLVPQGLLFAQVTFCDPVIERRPRLQRQKRIFSKRRGQDFLRASQMNLSMAAWGRLVMNLLPPCSSPSTISPPKACPRTPATPRGAASPASPSSFPPKKTPLGEEMRPPPKPPRLYLPREPALEETPVRGAGSPGGAGLGVAELQGGRKEALLCPEPLCPPSQRTKRPHMEPRTRLGSSPPASATRKPPRLQDFRCLAVLGRGHFGKVLLVQFKGTGKYYAIKALKKQEVLSRDEIESLYCEKRILEAVGHTGHPFLLSLLACFQTSSHACFVTEFAPGGDLMMQIHEDVFPEPQARFYLACVVLGLEFLHEKKIIYRDLKLDNLLLDAQGFLKIADFGLCKEGIGFGDRTSTFCGTPEFLAPEVLTQEAYTRAVDWWGLGVLLYEMLVGECPFPGDTEEEVFDCIVNAEAPYPRFLSVQGLELIQKLLQKCPEKRLGAGEQDAEEIKTQPFFGTTDWQALLARAVQPPFAPTLCGPTDLRYFEGEFTGLPPALTPPDPRGPLTARQQAAFRDFDFVSERFLEP</sequence>
<dbReference type="SMART" id="SM00742">
    <property type="entry name" value="Hr1"/>
    <property type="match status" value="3"/>
</dbReference>
<dbReference type="FunFam" id="1.20.5.1500:FF:000003">
    <property type="entry name" value="SET isoform 2"/>
    <property type="match status" value="1"/>
</dbReference>
<dbReference type="FunFam" id="3.30.200.20:FF:000321">
    <property type="entry name" value="serine/threonine-protein kinase N3 isoform X1"/>
    <property type="match status" value="1"/>
</dbReference>
<dbReference type="SUPFAM" id="SSF46585">
    <property type="entry name" value="HR1 repeat"/>
    <property type="match status" value="3"/>
</dbReference>
<evidence type="ECO:0000313" key="29">
    <source>
        <dbReference type="EMBL" id="ELK26565.1"/>
    </source>
</evidence>
<dbReference type="InterPro" id="IPR011072">
    <property type="entry name" value="HR1_rho-bd"/>
</dbReference>
<evidence type="ECO:0000256" key="13">
    <source>
        <dbReference type="ARBA" id="ARBA00022840"/>
    </source>
</evidence>
<dbReference type="InterPro" id="IPR011009">
    <property type="entry name" value="Kinase-like_dom_sf"/>
</dbReference>
<dbReference type="CDD" id="cd11622">
    <property type="entry name" value="HR1_PKN_1"/>
    <property type="match status" value="1"/>
</dbReference>
<dbReference type="AlphaFoldDB" id="L5LKJ7"/>
<dbReference type="SUPFAM" id="SSF49562">
    <property type="entry name" value="C2 domain (Calcium/lipid-binding domain, CaLB)"/>
    <property type="match status" value="1"/>
</dbReference>
<evidence type="ECO:0000256" key="25">
    <source>
        <dbReference type="SAM" id="MobiDB-lite"/>
    </source>
</evidence>
<dbReference type="FunFam" id="1.10.287.160:FF:000002">
    <property type="entry name" value="Putative serine/threonine-protein kinase N2"/>
    <property type="match status" value="1"/>
</dbReference>
<feature type="compositionally biased region" description="Low complexity" evidence="25">
    <location>
        <begin position="740"/>
        <end position="765"/>
    </location>
</feature>
<dbReference type="PROSITE" id="PS50011">
    <property type="entry name" value="PROTEIN_KINASE_DOM"/>
    <property type="match status" value="1"/>
</dbReference>
<evidence type="ECO:0000259" key="26">
    <source>
        <dbReference type="PROSITE" id="PS50011"/>
    </source>
</evidence>
<feature type="region of interest" description="Disordered" evidence="25">
    <location>
        <begin position="740"/>
        <end position="790"/>
    </location>
</feature>
<evidence type="ECO:0000256" key="12">
    <source>
        <dbReference type="ARBA" id="ARBA00022777"/>
    </source>
</evidence>
<feature type="domain" description="Protein kinase" evidence="26">
    <location>
        <begin position="866"/>
        <end position="1125"/>
    </location>
</feature>
<evidence type="ECO:0000256" key="7">
    <source>
        <dbReference type="ARBA" id="ARBA00022527"/>
    </source>
</evidence>
<dbReference type="InterPro" id="IPR017441">
    <property type="entry name" value="Protein_kinase_ATP_BS"/>
</dbReference>
<dbReference type="InterPro" id="IPR037231">
    <property type="entry name" value="NAP-like_sf"/>
</dbReference>
<evidence type="ECO:0000313" key="30">
    <source>
        <dbReference type="Proteomes" id="UP000010556"/>
    </source>
</evidence>
<dbReference type="Gene3D" id="1.10.287.160">
    <property type="entry name" value="HR1 repeat"/>
    <property type="match status" value="3"/>
</dbReference>
<dbReference type="eggNOG" id="KOG0694">
    <property type="taxonomic scope" value="Eukaryota"/>
</dbReference>
<dbReference type="Pfam" id="PF00069">
    <property type="entry name" value="Pkinase"/>
    <property type="match status" value="1"/>
</dbReference>
<evidence type="ECO:0000256" key="14">
    <source>
        <dbReference type="ARBA" id="ARBA00023054"/>
    </source>
</evidence>
<evidence type="ECO:0000256" key="2">
    <source>
        <dbReference type="ARBA" id="ARBA00004556"/>
    </source>
</evidence>
<evidence type="ECO:0000256" key="22">
    <source>
        <dbReference type="PROSITE-ProRule" id="PRU01207"/>
    </source>
</evidence>
<dbReference type="FunFam" id="1.10.510.10:FF:000038">
    <property type="entry name" value="serine/threonine-protein kinase N2 isoform X1"/>
    <property type="match status" value="1"/>
</dbReference>
<comment type="catalytic activity">
    <reaction evidence="17">
        <text>L-seryl-[protein] + ATP = O-phospho-L-seryl-[protein] + ADP + H(+)</text>
        <dbReference type="Rhea" id="RHEA:17989"/>
        <dbReference type="Rhea" id="RHEA-COMP:9863"/>
        <dbReference type="Rhea" id="RHEA-COMP:11604"/>
        <dbReference type="ChEBI" id="CHEBI:15378"/>
        <dbReference type="ChEBI" id="CHEBI:29999"/>
        <dbReference type="ChEBI" id="CHEBI:30616"/>
        <dbReference type="ChEBI" id="CHEBI:83421"/>
        <dbReference type="ChEBI" id="CHEBI:456216"/>
        <dbReference type="EC" id="2.7.11.13"/>
    </reaction>
</comment>
<evidence type="ECO:0000256" key="15">
    <source>
        <dbReference type="ARBA" id="ARBA00023242"/>
    </source>
</evidence>
<dbReference type="GO" id="GO:0007165">
    <property type="term" value="P:signal transduction"/>
    <property type="evidence" value="ECO:0007669"/>
    <property type="project" value="InterPro"/>
</dbReference>
<feature type="domain" description="REM-1" evidence="28">
    <location>
        <begin position="436"/>
        <end position="516"/>
    </location>
</feature>
<dbReference type="Gene3D" id="3.30.1120.90">
    <property type="entry name" value="Nucleosome assembly protein"/>
    <property type="match status" value="1"/>
</dbReference>
<keyword evidence="9" id="KW-0808">Transferase</keyword>
<dbReference type="Gene3D" id="1.10.510.10">
    <property type="entry name" value="Transferase(Phosphotransferase) domain 1"/>
    <property type="match status" value="1"/>
</dbReference>
<comment type="similarity">
    <text evidence="3">Belongs to the protein kinase superfamily. AGC Ser/Thr protein kinase family. PKC subfamily.</text>
</comment>
<evidence type="ECO:0000256" key="18">
    <source>
        <dbReference type="ARBA" id="ARBA00054343"/>
    </source>
</evidence>
<dbReference type="SMART" id="SM00220">
    <property type="entry name" value="S_TKc"/>
    <property type="match status" value="1"/>
</dbReference>
<dbReference type="PROSITE" id="PS00108">
    <property type="entry name" value="PROTEIN_KINASE_ST"/>
    <property type="match status" value="1"/>
</dbReference>
<evidence type="ECO:0000259" key="28">
    <source>
        <dbReference type="PROSITE" id="PS51860"/>
    </source>
</evidence>
<feature type="region of interest" description="Disordered" evidence="25">
    <location>
        <begin position="1"/>
        <end position="41"/>
    </location>
</feature>
<feature type="compositionally biased region" description="Basic and acidic residues" evidence="25">
    <location>
        <begin position="168"/>
        <end position="180"/>
    </location>
</feature>
<evidence type="ECO:0000256" key="11">
    <source>
        <dbReference type="ARBA" id="ARBA00022741"/>
    </source>
</evidence>
<keyword evidence="10" id="KW-0677">Repeat</keyword>
<comment type="similarity">
    <text evidence="4">Belongs to the nucleosome assembly protein (NAP) family.</text>
</comment>
<feature type="coiled-coil region" evidence="24">
    <location>
        <begin position="486"/>
        <end position="513"/>
    </location>
</feature>
<dbReference type="FunFam" id="1.10.287.160:FF:000003">
    <property type="entry name" value="Putative serine/threonine-protein kinase N2"/>
    <property type="match status" value="1"/>
</dbReference>
<dbReference type="CDD" id="cd05589">
    <property type="entry name" value="STKc_PKN"/>
    <property type="match status" value="1"/>
</dbReference>
<dbReference type="InterPro" id="IPR002164">
    <property type="entry name" value="NAP_family"/>
</dbReference>
<accession>L5LKJ7</accession>
<comment type="function">
    <text evidence="18">Contributes to invasiveness in malignant prostate cancer.</text>
</comment>
<name>L5LKJ7_MYODS</name>
<evidence type="ECO:0000256" key="3">
    <source>
        <dbReference type="ARBA" id="ARBA00005490"/>
    </source>
</evidence>
<keyword evidence="12 29" id="KW-0418">Kinase</keyword>
<keyword evidence="6" id="KW-0963">Cytoplasm</keyword>
<gene>
    <name evidence="29" type="ORF">MDA_GLEAN10019286</name>
</gene>
<dbReference type="InterPro" id="IPR035892">
    <property type="entry name" value="C2_domain_sf"/>
</dbReference>
<dbReference type="GO" id="GO:0006334">
    <property type="term" value="P:nucleosome assembly"/>
    <property type="evidence" value="ECO:0007669"/>
    <property type="project" value="InterPro"/>
</dbReference>
<organism evidence="29 30">
    <name type="scientific">Myotis davidii</name>
    <name type="common">David's myotis</name>
    <dbReference type="NCBI Taxonomy" id="225400"/>
    <lineage>
        <taxon>Eukaryota</taxon>
        <taxon>Metazoa</taxon>
        <taxon>Chordata</taxon>
        <taxon>Craniata</taxon>
        <taxon>Vertebrata</taxon>
        <taxon>Euteleostomi</taxon>
        <taxon>Mammalia</taxon>
        <taxon>Eutheria</taxon>
        <taxon>Laurasiatheria</taxon>
        <taxon>Chiroptera</taxon>
        <taxon>Yangochiroptera</taxon>
        <taxon>Vespertilionidae</taxon>
        <taxon>Myotis</taxon>
    </lineage>
</organism>
<keyword evidence="15" id="KW-0539">Nucleus</keyword>
<dbReference type="Proteomes" id="UP000010556">
    <property type="component" value="Unassembled WGS sequence"/>
</dbReference>
<evidence type="ECO:0000256" key="6">
    <source>
        <dbReference type="ARBA" id="ARBA00022490"/>
    </source>
</evidence>
<feature type="compositionally biased region" description="Acidic residues" evidence="25">
    <location>
        <begin position="238"/>
        <end position="282"/>
    </location>
</feature>
<evidence type="ECO:0000256" key="23">
    <source>
        <dbReference type="PROSITE-ProRule" id="PRU10141"/>
    </source>
</evidence>
<dbReference type="Pfam" id="PF00956">
    <property type="entry name" value="NAP"/>
    <property type="match status" value="1"/>
</dbReference>
<evidence type="ECO:0000256" key="8">
    <source>
        <dbReference type="ARBA" id="ARBA00022553"/>
    </source>
</evidence>
<comment type="catalytic activity">
    <reaction evidence="16">
        <text>L-threonyl-[protein] + ATP = O-phospho-L-threonyl-[protein] + ADP + H(+)</text>
        <dbReference type="Rhea" id="RHEA:46608"/>
        <dbReference type="Rhea" id="RHEA-COMP:11060"/>
        <dbReference type="Rhea" id="RHEA-COMP:11605"/>
        <dbReference type="ChEBI" id="CHEBI:15378"/>
        <dbReference type="ChEBI" id="CHEBI:30013"/>
        <dbReference type="ChEBI" id="CHEBI:30616"/>
        <dbReference type="ChEBI" id="CHEBI:61977"/>
        <dbReference type="ChEBI" id="CHEBI:456216"/>
        <dbReference type="EC" id="2.7.11.13"/>
    </reaction>
</comment>
<dbReference type="PROSITE" id="PS51860">
    <property type="entry name" value="REM_1"/>
    <property type="match status" value="3"/>
</dbReference>
<dbReference type="SUPFAM" id="SSF56112">
    <property type="entry name" value="Protein kinase-like (PK-like)"/>
    <property type="match status" value="1"/>
</dbReference>
<dbReference type="EMBL" id="KB110951">
    <property type="protein sequence ID" value="ELK26565.1"/>
    <property type="molecule type" value="Genomic_DNA"/>
</dbReference>
<keyword evidence="7" id="KW-0723">Serine/threonine-protein kinase</keyword>
<feature type="compositionally biased region" description="Basic and acidic residues" evidence="25">
    <location>
        <begin position="23"/>
        <end position="41"/>
    </location>
</feature>
<dbReference type="Pfam" id="PF00433">
    <property type="entry name" value="Pkinase_C"/>
    <property type="match status" value="1"/>
</dbReference>
<feature type="binding site" evidence="23">
    <location>
        <position position="895"/>
    </location>
    <ligand>
        <name>ATP</name>
        <dbReference type="ChEBI" id="CHEBI:30616"/>
    </ligand>
</feature>
<feature type="region of interest" description="Disordered" evidence="25">
    <location>
        <begin position="238"/>
        <end position="294"/>
    </location>
</feature>
<dbReference type="PANTHER" id="PTHR24351">
    <property type="entry name" value="RIBOSOMAL PROTEIN S6 KINASE"/>
    <property type="match status" value="1"/>
</dbReference>
<feature type="region of interest" description="Disordered" evidence="25">
    <location>
        <begin position="825"/>
        <end position="860"/>
    </location>
</feature>
<dbReference type="SUPFAM" id="SSF143113">
    <property type="entry name" value="NAP-like"/>
    <property type="match status" value="1"/>
</dbReference>
<dbReference type="GO" id="GO:0005634">
    <property type="term" value="C:nucleus"/>
    <property type="evidence" value="ECO:0007669"/>
    <property type="project" value="UniProtKB-SubCell"/>
</dbReference>
<reference evidence="30" key="1">
    <citation type="journal article" date="2013" name="Science">
        <title>Comparative analysis of bat genomes provides insight into the evolution of flight and immunity.</title>
        <authorList>
            <person name="Zhang G."/>
            <person name="Cowled C."/>
            <person name="Shi Z."/>
            <person name="Huang Z."/>
            <person name="Bishop-Lilly K.A."/>
            <person name="Fang X."/>
            <person name="Wynne J.W."/>
            <person name="Xiong Z."/>
            <person name="Baker M.L."/>
            <person name="Zhao W."/>
            <person name="Tachedjian M."/>
            <person name="Zhu Y."/>
            <person name="Zhou P."/>
            <person name="Jiang X."/>
            <person name="Ng J."/>
            <person name="Yang L."/>
            <person name="Wu L."/>
            <person name="Xiao J."/>
            <person name="Feng Y."/>
            <person name="Chen Y."/>
            <person name="Sun X."/>
            <person name="Zhang Y."/>
            <person name="Marsh G.A."/>
            <person name="Crameri G."/>
            <person name="Broder C.C."/>
            <person name="Frey K.G."/>
            <person name="Wang L.F."/>
            <person name="Wang J."/>
        </authorList>
    </citation>
    <scope>NUCLEOTIDE SEQUENCE [LARGE SCALE GENOMIC DNA]</scope>
</reference>
<dbReference type="Gene3D" id="3.30.200.20">
    <property type="entry name" value="Phosphorylase Kinase, domain 1"/>
    <property type="match status" value="1"/>
</dbReference>
<evidence type="ECO:0000256" key="20">
    <source>
        <dbReference type="ARBA" id="ARBA00075654"/>
    </source>
</evidence>
<dbReference type="Pfam" id="PF02185">
    <property type="entry name" value="HR1"/>
    <property type="match status" value="3"/>
</dbReference>
<comment type="subcellular location">
    <subcellularLocation>
        <location evidence="2">Cytoplasm</location>
        <location evidence="2">Perinuclear region</location>
    </subcellularLocation>
    <subcellularLocation>
        <location evidence="1">Nucleus</location>
    </subcellularLocation>
</comment>
<evidence type="ECO:0000256" key="16">
    <source>
        <dbReference type="ARBA" id="ARBA00047272"/>
    </source>
</evidence>
<keyword evidence="8" id="KW-0597">Phosphoprotein</keyword>
<dbReference type="InterPro" id="IPR037313">
    <property type="entry name" value="PKN_HR1_1"/>
</dbReference>
<feature type="domain" description="AGC-kinase C-terminal" evidence="27">
    <location>
        <begin position="1126"/>
        <end position="1196"/>
    </location>
</feature>
<dbReference type="GO" id="GO:0005524">
    <property type="term" value="F:ATP binding"/>
    <property type="evidence" value="ECO:0007669"/>
    <property type="project" value="UniProtKB-UniRule"/>
</dbReference>
<dbReference type="EC" id="2.7.11.13" evidence="5"/>
<evidence type="ECO:0000256" key="19">
    <source>
        <dbReference type="ARBA" id="ARBA00072338"/>
    </source>
</evidence>
<evidence type="ECO:0000256" key="21">
    <source>
        <dbReference type="ARBA" id="ARBA00080559"/>
    </source>
</evidence>
<evidence type="ECO:0000259" key="27">
    <source>
        <dbReference type="PROSITE" id="PS51285"/>
    </source>
</evidence>
<evidence type="ECO:0000256" key="5">
    <source>
        <dbReference type="ARBA" id="ARBA00012429"/>
    </source>
</evidence>
<evidence type="ECO:0000256" key="17">
    <source>
        <dbReference type="ARBA" id="ARBA00047470"/>
    </source>
</evidence>
<dbReference type="GO" id="GO:0048471">
    <property type="term" value="C:perinuclear region of cytoplasm"/>
    <property type="evidence" value="ECO:0007669"/>
    <property type="project" value="UniProtKB-SubCell"/>
</dbReference>
<dbReference type="InterPro" id="IPR000961">
    <property type="entry name" value="AGC-kinase_C"/>
</dbReference>
<dbReference type="InterPro" id="IPR000719">
    <property type="entry name" value="Prot_kinase_dom"/>
</dbReference>
<dbReference type="InterPro" id="IPR008271">
    <property type="entry name" value="Ser/Thr_kinase_AS"/>
</dbReference>
<dbReference type="InterPro" id="IPR017892">
    <property type="entry name" value="Pkinase_C"/>
</dbReference>
<evidence type="ECO:0000256" key="24">
    <source>
        <dbReference type="SAM" id="Coils"/>
    </source>
</evidence>
<keyword evidence="30" id="KW-1185">Reference proteome</keyword>
<dbReference type="FunFam" id="3.30.1120.90:FF:000002">
    <property type="entry name" value="Testis-specific Y-encoded-like protein 2"/>
    <property type="match status" value="1"/>
</dbReference>